<dbReference type="Proteomes" id="UP000538292">
    <property type="component" value="Unassembled WGS sequence"/>
</dbReference>
<dbReference type="InterPro" id="IPR025626">
    <property type="entry name" value="YyzF"/>
</dbReference>
<comment type="caution">
    <text evidence="1">The sequence shown here is derived from an EMBL/GenBank/DDBJ whole genome shotgun (WGS) entry which is preliminary data.</text>
</comment>
<name>A0A7W1XTE0_9BACL</name>
<gene>
    <name evidence="1" type="ORF">H2C83_11310</name>
</gene>
<dbReference type="NCBIfam" id="TIGR04129">
    <property type="entry name" value="CxxH_BA5709"/>
    <property type="match status" value="1"/>
</dbReference>
<dbReference type="RefSeq" id="WP_181740879.1">
    <property type="nucleotide sequence ID" value="NZ_JACEOL010000036.1"/>
</dbReference>
<keyword evidence="2" id="KW-1185">Reference proteome</keyword>
<organism evidence="1 2">
    <name type="scientific">Thermoactinomyces mirandus</name>
    <dbReference type="NCBI Taxonomy" id="2756294"/>
    <lineage>
        <taxon>Bacteria</taxon>
        <taxon>Bacillati</taxon>
        <taxon>Bacillota</taxon>
        <taxon>Bacilli</taxon>
        <taxon>Bacillales</taxon>
        <taxon>Thermoactinomycetaceae</taxon>
        <taxon>Thermoactinomyces</taxon>
    </lineage>
</organism>
<dbReference type="AlphaFoldDB" id="A0A7W1XTE0"/>
<evidence type="ECO:0000313" key="1">
    <source>
        <dbReference type="EMBL" id="MBA4602889.1"/>
    </source>
</evidence>
<accession>A0A7W1XTE0</accession>
<dbReference type="EMBL" id="JACEOL010000036">
    <property type="protein sequence ID" value="MBA4602889.1"/>
    <property type="molecule type" value="Genomic_DNA"/>
</dbReference>
<evidence type="ECO:0000313" key="2">
    <source>
        <dbReference type="Proteomes" id="UP000538292"/>
    </source>
</evidence>
<proteinExistence type="predicted"/>
<protein>
    <submittedName>
        <fullName evidence="1">CxxH/CxxC protein</fullName>
    </submittedName>
</protein>
<dbReference type="Pfam" id="PF14116">
    <property type="entry name" value="YyzF"/>
    <property type="match status" value="1"/>
</dbReference>
<reference evidence="1 2" key="1">
    <citation type="submission" date="2020-07" db="EMBL/GenBank/DDBJ databases">
        <title>Thermoactinomyces phylogeny.</title>
        <authorList>
            <person name="Dunlap C."/>
        </authorList>
    </citation>
    <scope>NUCLEOTIDE SEQUENCE [LARGE SCALE GENOMIC DNA]</scope>
    <source>
        <strain evidence="1 2">AMNI-1</strain>
    </source>
</reference>
<sequence length="61" mass="6996">MKESIWYACEEHVDITLDDFVDTYGIPPIMDVCGSLPSRAKCKWCGNKPKYQLKAMEPNTK</sequence>